<evidence type="ECO:0000313" key="1">
    <source>
        <dbReference type="EMBL" id="CAL5970352.1"/>
    </source>
</evidence>
<sequence>MQVDLSLYVIEPENAAPHSIHLLYTSSKRELGFLLFSQRHDNPSEVLAVASPPHPAHFSALTYDLSFLQLHQFQIDDVVESFGHIKQDYAIKSKQQEDVHTQNNQVTSGEPEGQDRHILQQILKYVVEGHLQFIPSPYKTKLVSLQIQVVQKVF</sequence>
<accession>A0ABP1GDY7</accession>
<gene>
    <name evidence="1" type="ORF">HINF_LOCUS292</name>
</gene>
<reference evidence="1 2" key="1">
    <citation type="submission" date="2024-07" db="EMBL/GenBank/DDBJ databases">
        <authorList>
            <person name="Akdeniz Z."/>
        </authorList>
    </citation>
    <scope>NUCLEOTIDE SEQUENCE [LARGE SCALE GENOMIC DNA]</scope>
</reference>
<organism evidence="1 2">
    <name type="scientific">Hexamita inflata</name>
    <dbReference type="NCBI Taxonomy" id="28002"/>
    <lineage>
        <taxon>Eukaryota</taxon>
        <taxon>Metamonada</taxon>
        <taxon>Diplomonadida</taxon>
        <taxon>Hexamitidae</taxon>
        <taxon>Hexamitinae</taxon>
        <taxon>Hexamita</taxon>
    </lineage>
</organism>
<proteinExistence type="predicted"/>
<protein>
    <submittedName>
        <fullName evidence="1">Hypothetical_protein</fullName>
    </submittedName>
</protein>
<comment type="caution">
    <text evidence="1">The sequence shown here is derived from an EMBL/GenBank/DDBJ whole genome shotgun (WGS) entry which is preliminary data.</text>
</comment>
<dbReference type="Proteomes" id="UP001642409">
    <property type="component" value="Unassembled WGS sequence"/>
</dbReference>
<name>A0ABP1GDY7_9EUKA</name>
<evidence type="ECO:0000313" key="2">
    <source>
        <dbReference type="Proteomes" id="UP001642409"/>
    </source>
</evidence>
<keyword evidence="2" id="KW-1185">Reference proteome</keyword>
<dbReference type="EMBL" id="CAXDID020000001">
    <property type="protein sequence ID" value="CAL5970352.1"/>
    <property type="molecule type" value="Genomic_DNA"/>
</dbReference>